<organism evidence="3 4">
    <name type="scientific">Cytobacillus spartinae</name>
    <dbReference type="NCBI Taxonomy" id="3299023"/>
    <lineage>
        <taxon>Bacteria</taxon>
        <taxon>Bacillati</taxon>
        <taxon>Bacillota</taxon>
        <taxon>Bacilli</taxon>
        <taxon>Bacillales</taxon>
        <taxon>Bacillaceae</taxon>
        <taxon>Cytobacillus</taxon>
    </lineage>
</organism>
<evidence type="ECO:0000259" key="2">
    <source>
        <dbReference type="SMART" id="SM00867"/>
    </source>
</evidence>
<keyword evidence="4" id="KW-1185">Reference proteome</keyword>
<gene>
    <name evidence="3" type="ORF">ACFYKX_17615</name>
</gene>
<evidence type="ECO:0000313" key="4">
    <source>
        <dbReference type="Proteomes" id="UP001601059"/>
    </source>
</evidence>
<dbReference type="EMBL" id="JBIACK010000009">
    <property type="protein sequence ID" value="MFE8702419.1"/>
    <property type="molecule type" value="Genomic_DNA"/>
</dbReference>
<protein>
    <submittedName>
        <fullName evidence="3">YceI family protein</fullName>
    </submittedName>
</protein>
<dbReference type="SMART" id="SM00867">
    <property type="entry name" value="YceI"/>
    <property type="match status" value="1"/>
</dbReference>
<dbReference type="Pfam" id="PF04264">
    <property type="entry name" value="YceI"/>
    <property type="match status" value="1"/>
</dbReference>
<dbReference type="SUPFAM" id="SSF101874">
    <property type="entry name" value="YceI-like"/>
    <property type="match status" value="1"/>
</dbReference>
<comment type="similarity">
    <text evidence="1">Belongs to the UPF0312 family.</text>
</comment>
<dbReference type="Proteomes" id="UP001601059">
    <property type="component" value="Unassembled WGS sequence"/>
</dbReference>
<dbReference type="PANTHER" id="PTHR34406">
    <property type="entry name" value="PROTEIN YCEI"/>
    <property type="match status" value="1"/>
</dbReference>
<dbReference type="InterPro" id="IPR036761">
    <property type="entry name" value="TTHA0802/YceI-like_sf"/>
</dbReference>
<dbReference type="Gene3D" id="2.40.128.110">
    <property type="entry name" value="Lipid/polyisoprenoid-binding, YceI-like"/>
    <property type="match status" value="1"/>
</dbReference>
<evidence type="ECO:0000313" key="3">
    <source>
        <dbReference type="EMBL" id="MFE8702419.1"/>
    </source>
</evidence>
<evidence type="ECO:0000256" key="1">
    <source>
        <dbReference type="ARBA" id="ARBA00008812"/>
    </source>
</evidence>
<dbReference type="PANTHER" id="PTHR34406:SF1">
    <property type="entry name" value="PROTEIN YCEI"/>
    <property type="match status" value="1"/>
</dbReference>
<comment type="caution">
    <text evidence="3">The sequence shown here is derived from an EMBL/GenBank/DDBJ whole genome shotgun (WGS) entry which is preliminary data.</text>
</comment>
<reference evidence="3 4" key="1">
    <citation type="submission" date="2024-08" db="EMBL/GenBank/DDBJ databases">
        <title>Two novel Cytobacillus novel species.</title>
        <authorList>
            <person name="Liu G."/>
        </authorList>
    </citation>
    <scope>NUCLEOTIDE SEQUENCE [LARGE SCALE GENOMIC DNA]</scope>
    <source>
        <strain evidence="3 4">FJAT-54145</strain>
    </source>
</reference>
<dbReference type="RefSeq" id="WP_389362385.1">
    <property type="nucleotide sequence ID" value="NZ_JBIACK010000009.1"/>
</dbReference>
<proteinExistence type="inferred from homology"/>
<accession>A0ABW6KDV5</accession>
<feature type="domain" description="Lipid/polyisoprenoid-binding YceI-like" evidence="2">
    <location>
        <begin position="5"/>
        <end position="174"/>
    </location>
</feature>
<sequence>MTKTNWVVDAAHSSIDFSVKHMMISNVKGTFHDFSATVEADPSDLTTASIEFSVDIASIDTRNKDRDGHLVSADFFDAENHPKMTFKSTSITAKGDGEYDVTGDLTVRGTTKSETFSVVFEGQGKDPWGNEKVGFSADGVINRGDYGLTWNSALETGGVLVGDKVKISLQIQAQKA</sequence>
<dbReference type="InterPro" id="IPR007372">
    <property type="entry name" value="Lipid/polyisoprenoid-bd_YceI"/>
</dbReference>
<name>A0ABW6KDV5_9BACI</name>